<feature type="transmembrane region" description="Helical" evidence="2">
    <location>
        <begin position="200"/>
        <end position="228"/>
    </location>
</feature>
<keyword evidence="2" id="KW-0472">Membrane</keyword>
<keyword evidence="4" id="KW-1185">Reference proteome</keyword>
<gene>
    <name evidence="3" type="ORF">B0H66DRAFT_310858</name>
</gene>
<evidence type="ECO:0000256" key="2">
    <source>
        <dbReference type="SAM" id="Phobius"/>
    </source>
</evidence>
<keyword evidence="2" id="KW-0812">Transmembrane</keyword>
<keyword evidence="2" id="KW-1133">Transmembrane helix</keyword>
<evidence type="ECO:0000256" key="1">
    <source>
        <dbReference type="SAM" id="MobiDB-lite"/>
    </source>
</evidence>
<name>A0AAE0I1U1_9PEZI</name>
<feature type="compositionally biased region" description="Low complexity" evidence="1">
    <location>
        <begin position="39"/>
        <end position="60"/>
    </location>
</feature>
<feature type="region of interest" description="Disordered" evidence="1">
    <location>
        <begin position="1"/>
        <end position="60"/>
    </location>
</feature>
<dbReference type="AlphaFoldDB" id="A0AAE0I1U1"/>
<dbReference type="Proteomes" id="UP001283341">
    <property type="component" value="Unassembled WGS sequence"/>
</dbReference>
<evidence type="ECO:0008006" key="5">
    <source>
        <dbReference type="Google" id="ProtNLM"/>
    </source>
</evidence>
<protein>
    <recommendedName>
        <fullName evidence="5">Transmembrane protein</fullName>
    </recommendedName>
</protein>
<proteinExistence type="predicted"/>
<evidence type="ECO:0000313" key="3">
    <source>
        <dbReference type="EMBL" id="KAK3317038.1"/>
    </source>
</evidence>
<organism evidence="3 4">
    <name type="scientific">Apodospora peruviana</name>
    <dbReference type="NCBI Taxonomy" id="516989"/>
    <lineage>
        <taxon>Eukaryota</taxon>
        <taxon>Fungi</taxon>
        <taxon>Dikarya</taxon>
        <taxon>Ascomycota</taxon>
        <taxon>Pezizomycotina</taxon>
        <taxon>Sordariomycetes</taxon>
        <taxon>Sordariomycetidae</taxon>
        <taxon>Sordariales</taxon>
        <taxon>Lasiosphaeriaceae</taxon>
        <taxon>Apodospora</taxon>
    </lineage>
</organism>
<feature type="transmembrane region" description="Helical" evidence="2">
    <location>
        <begin position="731"/>
        <end position="758"/>
    </location>
</feature>
<comment type="caution">
    <text evidence="3">The sequence shown here is derived from an EMBL/GenBank/DDBJ whole genome shotgun (WGS) entry which is preliminary data.</text>
</comment>
<feature type="compositionally biased region" description="Polar residues" evidence="1">
    <location>
        <begin position="8"/>
        <end position="37"/>
    </location>
</feature>
<accession>A0AAE0I1U1</accession>
<reference evidence="3" key="2">
    <citation type="submission" date="2023-06" db="EMBL/GenBank/DDBJ databases">
        <authorList>
            <consortium name="Lawrence Berkeley National Laboratory"/>
            <person name="Haridas S."/>
            <person name="Hensen N."/>
            <person name="Bonometti L."/>
            <person name="Westerberg I."/>
            <person name="Brannstrom I.O."/>
            <person name="Guillou S."/>
            <person name="Cros-Aarteil S."/>
            <person name="Calhoun S."/>
            <person name="Kuo A."/>
            <person name="Mondo S."/>
            <person name="Pangilinan J."/>
            <person name="Riley R."/>
            <person name="Labutti K."/>
            <person name="Andreopoulos B."/>
            <person name="Lipzen A."/>
            <person name="Chen C."/>
            <person name="Yanf M."/>
            <person name="Daum C."/>
            <person name="Ng V."/>
            <person name="Clum A."/>
            <person name="Steindorff A."/>
            <person name="Ohm R."/>
            <person name="Martin F."/>
            <person name="Silar P."/>
            <person name="Natvig D."/>
            <person name="Lalanne C."/>
            <person name="Gautier V."/>
            <person name="Ament-Velasquez S.L."/>
            <person name="Kruys A."/>
            <person name="Hutchinson M.I."/>
            <person name="Powell A.J."/>
            <person name="Barry K."/>
            <person name="Miller A.N."/>
            <person name="Grigoriev I.V."/>
            <person name="Debuchy R."/>
            <person name="Gladieux P."/>
            <person name="Thoren M.H."/>
            <person name="Johannesson H."/>
        </authorList>
    </citation>
    <scope>NUCLEOTIDE SEQUENCE</scope>
    <source>
        <strain evidence="3">CBS 118394</strain>
    </source>
</reference>
<dbReference type="EMBL" id="JAUEDM010000005">
    <property type="protein sequence ID" value="KAK3317038.1"/>
    <property type="molecule type" value="Genomic_DNA"/>
</dbReference>
<sequence>MCTIMSLYPNTENTNTSNVNPINIPSAMDSPTTGRSDPTSESSPPKSESKSTQQQTSVASVPIPSAAATTFINPGHEMLEKPKPVSSTRKRDVLRSAALFHLYPAASAILMTVVYCKGWTWPHPGPSDEVQAALQFLAKIHEGITVASLSNILFHRVRYLLLEGEGTPLGLVTTPFQLNSPLFLFGAEFLGALRSLFSTFSVFLTFMLVTSVTVLALAAGPFSAIILIPRQLNFLMTEDNESIMRDMLNESQFSFCPTDGKDSYAILKPLPMSADMLKPMSIGPDLGVTWDCPALLKENSQGNCLSVFQDEFPKLLLASLYNEGKADFVEAEIPNVPEFGSTSSTDVIRTTLALDTFACTAQEIQTLEIGIGRLVRISCPFSTAAQALHTAQMAFIMVYLVGEPGKPLGRPSQIPDVTITHSYADEKGDPLPAVQPQVLVQTCGLYEVNTSSLSVEYLTTLPAHRFLVANGAGWFPAFNFTMDTELARLLLEKNWTAGFMTFVDIQRLVPFPISGAYIQVAPGPSPEPYSKYRRKSESTLEIVHVSIVVFVGTWAEATPSYVSVSATKPRNHAVMPGTPLKSIKEDLLSYRNTTTTEGVIKMDMTWLNALDIYPFELLPSDSNSGGLPRSDTRKSFFDVLATARTTDTTVIPMLIGMVMSAVHFSFPGVKNDWGFDSMPVPCLDSQDCLLRPDTVRYTFANNTDAQPDGQILRRVRFEQLAYGYKFEGTSIMLAFVFLWLHVLIIVVHLGVIVCGGWWNSSAWSNLGDFVVLGLGTKLLEERQAVRNAGAGVGSWRTWSFRATARSFESTTTAAPVKGEGEEQRLELVLSCCDGYDKGGTVRRRCGEKAGKKTRPNVKYR</sequence>
<evidence type="ECO:0000313" key="4">
    <source>
        <dbReference type="Proteomes" id="UP001283341"/>
    </source>
</evidence>
<feature type="transmembrane region" description="Helical" evidence="2">
    <location>
        <begin position="93"/>
        <end position="115"/>
    </location>
</feature>
<reference evidence="3" key="1">
    <citation type="journal article" date="2023" name="Mol. Phylogenet. Evol.">
        <title>Genome-scale phylogeny and comparative genomics of the fungal order Sordariales.</title>
        <authorList>
            <person name="Hensen N."/>
            <person name="Bonometti L."/>
            <person name="Westerberg I."/>
            <person name="Brannstrom I.O."/>
            <person name="Guillou S."/>
            <person name="Cros-Aarteil S."/>
            <person name="Calhoun S."/>
            <person name="Haridas S."/>
            <person name="Kuo A."/>
            <person name="Mondo S."/>
            <person name="Pangilinan J."/>
            <person name="Riley R."/>
            <person name="LaButti K."/>
            <person name="Andreopoulos B."/>
            <person name="Lipzen A."/>
            <person name="Chen C."/>
            <person name="Yan M."/>
            <person name="Daum C."/>
            <person name="Ng V."/>
            <person name="Clum A."/>
            <person name="Steindorff A."/>
            <person name="Ohm R.A."/>
            <person name="Martin F."/>
            <person name="Silar P."/>
            <person name="Natvig D.O."/>
            <person name="Lalanne C."/>
            <person name="Gautier V."/>
            <person name="Ament-Velasquez S.L."/>
            <person name="Kruys A."/>
            <person name="Hutchinson M.I."/>
            <person name="Powell A.J."/>
            <person name="Barry K."/>
            <person name="Miller A.N."/>
            <person name="Grigoriev I.V."/>
            <person name="Debuchy R."/>
            <person name="Gladieux P."/>
            <person name="Hiltunen Thoren M."/>
            <person name="Johannesson H."/>
        </authorList>
    </citation>
    <scope>NUCLEOTIDE SEQUENCE</scope>
    <source>
        <strain evidence="3">CBS 118394</strain>
    </source>
</reference>